<organism evidence="1 2">
    <name type="scientific">Wickerhamomyces pijperi</name>
    <name type="common">Yeast</name>
    <name type="synonym">Pichia pijperi</name>
    <dbReference type="NCBI Taxonomy" id="599730"/>
    <lineage>
        <taxon>Eukaryota</taxon>
        <taxon>Fungi</taxon>
        <taxon>Dikarya</taxon>
        <taxon>Ascomycota</taxon>
        <taxon>Saccharomycotina</taxon>
        <taxon>Saccharomycetes</taxon>
        <taxon>Phaffomycetales</taxon>
        <taxon>Wickerhamomycetaceae</taxon>
        <taxon>Wickerhamomyces</taxon>
    </lineage>
</organism>
<keyword evidence="2" id="KW-1185">Reference proteome</keyword>
<dbReference type="AlphaFoldDB" id="A0A9P8TER4"/>
<dbReference type="EMBL" id="JAEUBG010005381">
    <property type="protein sequence ID" value="KAH3675681.1"/>
    <property type="molecule type" value="Genomic_DNA"/>
</dbReference>
<protein>
    <submittedName>
        <fullName evidence="1">Uncharacterized protein</fullName>
    </submittedName>
</protein>
<dbReference type="Proteomes" id="UP000774326">
    <property type="component" value="Unassembled WGS sequence"/>
</dbReference>
<sequence>MLSTLIDRHIKSGFQEALSRLKNYNPAEMDGPIDNKVEPLTNFIELVTVGDLTLQMISYFYNEELVRNGIVKTKPQKSRDFLSANNCEKIIAKLEMMLDTYVADGLDISIGLIINEVNLC</sequence>
<reference evidence="1" key="1">
    <citation type="journal article" date="2021" name="Open Biol.">
        <title>Shared evolutionary footprints suggest mitochondrial oxidative damage underlies multiple complex I losses in fungi.</title>
        <authorList>
            <person name="Schikora-Tamarit M.A."/>
            <person name="Marcet-Houben M."/>
            <person name="Nosek J."/>
            <person name="Gabaldon T."/>
        </authorList>
    </citation>
    <scope>NUCLEOTIDE SEQUENCE</scope>
    <source>
        <strain evidence="1">CBS2887</strain>
    </source>
</reference>
<evidence type="ECO:0000313" key="1">
    <source>
        <dbReference type="EMBL" id="KAH3675681.1"/>
    </source>
</evidence>
<feature type="non-terminal residue" evidence="1">
    <location>
        <position position="120"/>
    </location>
</feature>
<dbReference type="OrthoDB" id="5554140at2759"/>
<evidence type="ECO:0000313" key="2">
    <source>
        <dbReference type="Proteomes" id="UP000774326"/>
    </source>
</evidence>
<name>A0A9P8TER4_WICPI</name>
<reference evidence="1" key="2">
    <citation type="submission" date="2021-01" db="EMBL/GenBank/DDBJ databases">
        <authorList>
            <person name="Schikora-Tamarit M.A."/>
        </authorList>
    </citation>
    <scope>NUCLEOTIDE SEQUENCE</scope>
    <source>
        <strain evidence="1">CBS2887</strain>
    </source>
</reference>
<comment type="caution">
    <text evidence="1">The sequence shown here is derived from an EMBL/GenBank/DDBJ whole genome shotgun (WGS) entry which is preliminary data.</text>
</comment>
<proteinExistence type="predicted"/>
<gene>
    <name evidence="1" type="ORF">WICPIJ_009315</name>
</gene>
<accession>A0A9P8TER4</accession>